<keyword evidence="3 6" id="KW-0812">Transmembrane</keyword>
<evidence type="ECO:0000256" key="3">
    <source>
        <dbReference type="ARBA" id="ARBA00022692"/>
    </source>
</evidence>
<dbReference type="Pfam" id="PF13396">
    <property type="entry name" value="PLDc_N"/>
    <property type="match status" value="1"/>
</dbReference>
<keyword evidence="9" id="KW-1185">Reference proteome</keyword>
<evidence type="ECO:0000259" key="7">
    <source>
        <dbReference type="Pfam" id="PF13396"/>
    </source>
</evidence>
<protein>
    <recommendedName>
        <fullName evidence="7">Cardiolipin synthase N-terminal domain-containing protein</fullName>
    </recommendedName>
</protein>
<name>A0A402AJH3_9CHLR</name>
<evidence type="ECO:0000256" key="6">
    <source>
        <dbReference type="SAM" id="Phobius"/>
    </source>
</evidence>
<comment type="subcellular location">
    <subcellularLocation>
        <location evidence="1">Cell membrane</location>
        <topology evidence="1">Multi-pass membrane protein</topology>
    </subcellularLocation>
</comment>
<dbReference type="OrthoDB" id="164888at2"/>
<evidence type="ECO:0000256" key="4">
    <source>
        <dbReference type="ARBA" id="ARBA00022989"/>
    </source>
</evidence>
<dbReference type="Proteomes" id="UP000287188">
    <property type="component" value="Unassembled WGS sequence"/>
</dbReference>
<dbReference type="EMBL" id="BIFS01000001">
    <property type="protein sequence ID" value="GCE19328.1"/>
    <property type="molecule type" value="Genomic_DNA"/>
</dbReference>
<dbReference type="RefSeq" id="WP_126551220.1">
    <property type="nucleotide sequence ID" value="NZ_BIFS01000001.1"/>
</dbReference>
<evidence type="ECO:0000256" key="1">
    <source>
        <dbReference type="ARBA" id="ARBA00004651"/>
    </source>
</evidence>
<keyword evidence="2" id="KW-1003">Cell membrane</keyword>
<feature type="domain" description="Cardiolipin synthase N-terminal" evidence="7">
    <location>
        <begin position="28"/>
        <end position="71"/>
    </location>
</feature>
<comment type="caution">
    <text evidence="8">The sequence shown here is derived from an EMBL/GenBank/DDBJ whole genome shotgun (WGS) entry which is preliminary data.</text>
</comment>
<evidence type="ECO:0000313" key="8">
    <source>
        <dbReference type="EMBL" id="GCE19328.1"/>
    </source>
</evidence>
<evidence type="ECO:0000256" key="5">
    <source>
        <dbReference type="ARBA" id="ARBA00023136"/>
    </source>
</evidence>
<feature type="transmembrane region" description="Helical" evidence="6">
    <location>
        <begin position="12"/>
        <end position="33"/>
    </location>
</feature>
<accession>A0A402AJH3</accession>
<dbReference type="InterPro" id="IPR027379">
    <property type="entry name" value="CLS_N"/>
</dbReference>
<feature type="transmembrane region" description="Helical" evidence="6">
    <location>
        <begin position="49"/>
        <end position="69"/>
    </location>
</feature>
<keyword evidence="4 6" id="KW-1133">Transmembrane helix</keyword>
<dbReference type="AlphaFoldDB" id="A0A402AJH3"/>
<evidence type="ECO:0000256" key="2">
    <source>
        <dbReference type="ARBA" id="ARBA00022475"/>
    </source>
</evidence>
<evidence type="ECO:0000313" key="9">
    <source>
        <dbReference type="Proteomes" id="UP000287188"/>
    </source>
</evidence>
<sequence length="84" mass="9521">MSTIGVAPMVILSAVYCLMGIAVLLGTVFWIWMLIDCLKHEPSGSNDKIIWVLVIVFLHAIGAIIYFFMRRQPRTRLGQPYNIP</sequence>
<proteinExistence type="predicted"/>
<keyword evidence="5 6" id="KW-0472">Membrane</keyword>
<gene>
    <name evidence="8" type="ORF">KDK_31280</name>
</gene>
<dbReference type="GO" id="GO:0005886">
    <property type="term" value="C:plasma membrane"/>
    <property type="evidence" value="ECO:0007669"/>
    <property type="project" value="UniProtKB-SubCell"/>
</dbReference>
<organism evidence="8 9">
    <name type="scientific">Dictyobacter kobayashii</name>
    <dbReference type="NCBI Taxonomy" id="2014872"/>
    <lineage>
        <taxon>Bacteria</taxon>
        <taxon>Bacillati</taxon>
        <taxon>Chloroflexota</taxon>
        <taxon>Ktedonobacteria</taxon>
        <taxon>Ktedonobacterales</taxon>
        <taxon>Dictyobacteraceae</taxon>
        <taxon>Dictyobacter</taxon>
    </lineage>
</organism>
<reference evidence="9" key="1">
    <citation type="submission" date="2018-12" db="EMBL/GenBank/DDBJ databases">
        <title>Tengunoibacter tsumagoiensis gen. nov., sp. nov., Dictyobacter kobayashii sp. nov., D. alpinus sp. nov., and D. joshuensis sp. nov. and description of Dictyobacteraceae fam. nov. within the order Ktedonobacterales isolated from Tengu-no-mugimeshi.</title>
        <authorList>
            <person name="Wang C.M."/>
            <person name="Zheng Y."/>
            <person name="Sakai Y."/>
            <person name="Toyoda A."/>
            <person name="Minakuchi Y."/>
            <person name="Abe K."/>
            <person name="Yokota A."/>
            <person name="Yabe S."/>
        </authorList>
    </citation>
    <scope>NUCLEOTIDE SEQUENCE [LARGE SCALE GENOMIC DNA]</scope>
    <source>
        <strain evidence="9">Uno11</strain>
    </source>
</reference>